<evidence type="ECO:0000313" key="4">
    <source>
        <dbReference type="EMBL" id="CUP10422.1"/>
    </source>
</evidence>
<dbReference type="Pfam" id="PF22515">
    <property type="entry name" value="DUF6996"/>
    <property type="match status" value="1"/>
</dbReference>
<gene>
    <name evidence="4" type="ORF">ERS852397_03501</name>
</gene>
<dbReference type="Pfam" id="PF23871">
    <property type="entry name" value="DUF7226"/>
    <property type="match status" value="1"/>
</dbReference>
<reference evidence="4 5" key="1">
    <citation type="submission" date="2015-09" db="EMBL/GenBank/DDBJ databases">
        <authorList>
            <consortium name="Pathogen Informatics"/>
        </authorList>
    </citation>
    <scope>NUCLEOTIDE SEQUENCE [LARGE SCALE GENOMIC DNA]</scope>
    <source>
        <strain evidence="4 5">2789STDY5608840</strain>
    </source>
</reference>
<protein>
    <submittedName>
        <fullName evidence="4">Uncharacterized protein</fullName>
    </submittedName>
</protein>
<dbReference type="RefSeq" id="WP_055279783.1">
    <property type="nucleotide sequence ID" value="NZ_CABIXA010000030.1"/>
</dbReference>
<proteinExistence type="predicted"/>
<feature type="domain" description="DUF6997" evidence="2">
    <location>
        <begin position="78"/>
        <end position="250"/>
    </location>
</feature>
<dbReference type="Proteomes" id="UP000095517">
    <property type="component" value="Unassembled WGS sequence"/>
</dbReference>
<feature type="domain" description="DUF6996" evidence="1">
    <location>
        <begin position="8"/>
        <end position="75"/>
    </location>
</feature>
<accession>A0A174KEU0</accession>
<dbReference type="InterPro" id="IPR055650">
    <property type="entry name" value="DUF7226"/>
</dbReference>
<dbReference type="InterPro" id="IPR054265">
    <property type="entry name" value="DUF6996"/>
</dbReference>
<dbReference type="Pfam" id="PF22518">
    <property type="entry name" value="DUF6997"/>
    <property type="match status" value="1"/>
</dbReference>
<dbReference type="AlphaFoldDB" id="A0A174KEU0"/>
<sequence length="444" mass="51840">MNDSKNEQAWNQLFEKYNIDEIIKKEGQYIIKSKDINEFREARLMTKFDYRFQLPKILADKHLSILPISRGEYVLSNIETFEDLKNSPDLEITEFSIPQYIESLDFSTITSEALAINCAYVSNIISDFTEDENLIPTVNGRMSSALFNFKIKKKNINEYLQIQVQNAQIEIDGGYEGATSLNLIEAKNNLSSDFLIRQLYYPYRLWKNKIKKTIRPIFLVYTNGIFHLREYKFNELENYNSISLVKEKKYRLKDSSTVVINTETIQNILHKSPIVKEPTDIPFPQADSFERVINLCEILYNKASYKYDKKALSSNYDFKQKDSFEMRQVSYYTDAAIYLGLIHKVYTTPSFYYFELTSTGHSLFETKGISERQLIFIKAILAHKAFNNTLKLYLKKAEEPTKAEIVQIMKESDLQHVGAESTFKRRASTILAWVNWILGTIEED</sequence>
<evidence type="ECO:0000313" key="5">
    <source>
        <dbReference type="Proteomes" id="UP000095517"/>
    </source>
</evidence>
<dbReference type="EMBL" id="CYZH01000030">
    <property type="protein sequence ID" value="CUP10422.1"/>
    <property type="molecule type" value="Genomic_DNA"/>
</dbReference>
<evidence type="ECO:0000259" key="3">
    <source>
        <dbReference type="Pfam" id="PF23871"/>
    </source>
</evidence>
<evidence type="ECO:0000259" key="1">
    <source>
        <dbReference type="Pfam" id="PF22515"/>
    </source>
</evidence>
<evidence type="ECO:0000259" key="2">
    <source>
        <dbReference type="Pfam" id="PF22518"/>
    </source>
</evidence>
<name>A0A174KEU0_9BACE</name>
<dbReference type="REBASE" id="209488">
    <property type="entry name" value="Bfi8840ORF3500P"/>
</dbReference>
<dbReference type="InterPro" id="IPR054266">
    <property type="entry name" value="DUF6997"/>
</dbReference>
<feature type="domain" description="DUF7226" evidence="3">
    <location>
        <begin position="291"/>
        <end position="441"/>
    </location>
</feature>
<organism evidence="4 5">
    <name type="scientific">Bacteroides finegoldii</name>
    <dbReference type="NCBI Taxonomy" id="338188"/>
    <lineage>
        <taxon>Bacteria</taxon>
        <taxon>Pseudomonadati</taxon>
        <taxon>Bacteroidota</taxon>
        <taxon>Bacteroidia</taxon>
        <taxon>Bacteroidales</taxon>
        <taxon>Bacteroidaceae</taxon>
        <taxon>Bacteroides</taxon>
    </lineage>
</organism>